<accession>A0A2K1XN31</accession>
<organism evidence="1 2">
    <name type="scientific">Populus trichocarpa</name>
    <name type="common">Western balsam poplar</name>
    <name type="synonym">Populus balsamifera subsp. trichocarpa</name>
    <dbReference type="NCBI Taxonomy" id="3694"/>
    <lineage>
        <taxon>Eukaryota</taxon>
        <taxon>Viridiplantae</taxon>
        <taxon>Streptophyta</taxon>
        <taxon>Embryophyta</taxon>
        <taxon>Tracheophyta</taxon>
        <taxon>Spermatophyta</taxon>
        <taxon>Magnoliopsida</taxon>
        <taxon>eudicotyledons</taxon>
        <taxon>Gunneridae</taxon>
        <taxon>Pentapetalae</taxon>
        <taxon>rosids</taxon>
        <taxon>fabids</taxon>
        <taxon>Malpighiales</taxon>
        <taxon>Salicaceae</taxon>
        <taxon>Saliceae</taxon>
        <taxon>Populus</taxon>
    </lineage>
</organism>
<protein>
    <submittedName>
        <fullName evidence="1">Uncharacterized protein</fullName>
    </submittedName>
</protein>
<sequence>MVKRAASCTGNMMHETLGKLNPLCRIGFLNLPTIQNLTKVNTSSPRSLYIHQRILPTWQVLIGYLL</sequence>
<evidence type="ECO:0000313" key="2">
    <source>
        <dbReference type="Proteomes" id="UP000006729"/>
    </source>
</evidence>
<gene>
    <name evidence="1" type="ORF">POPTR_015G145500</name>
</gene>
<dbReference type="InParanoid" id="A0A2K1XN31"/>
<reference evidence="1 2" key="1">
    <citation type="journal article" date="2006" name="Science">
        <title>The genome of black cottonwood, Populus trichocarpa (Torr. &amp; Gray).</title>
        <authorList>
            <person name="Tuskan G.A."/>
            <person name="Difazio S."/>
            <person name="Jansson S."/>
            <person name="Bohlmann J."/>
            <person name="Grigoriev I."/>
            <person name="Hellsten U."/>
            <person name="Putnam N."/>
            <person name="Ralph S."/>
            <person name="Rombauts S."/>
            <person name="Salamov A."/>
            <person name="Schein J."/>
            <person name="Sterck L."/>
            <person name="Aerts A."/>
            <person name="Bhalerao R.R."/>
            <person name="Bhalerao R.P."/>
            <person name="Blaudez D."/>
            <person name="Boerjan W."/>
            <person name="Brun A."/>
            <person name="Brunner A."/>
            <person name="Busov V."/>
            <person name="Campbell M."/>
            <person name="Carlson J."/>
            <person name="Chalot M."/>
            <person name="Chapman J."/>
            <person name="Chen G.L."/>
            <person name="Cooper D."/>
            <person name="Coutinho P.M."/>
            <person name="Couturier J."/>
            <person name="Covert S."/>
            <person name="Cronk Q."/>
            <person name="Cunningham R."/>
            <person name="Davis J."/>
            <person name="Degroeve S."/>
            <person name="Dejardin A."/>
            <person name="Depamphilis C."/>
            <person name="Detter J."/>
            <person name="Dirks B."/>
            <person name="Dubchak I."/>
            <person name="Duplessis S."/>
            <person name="Ehlting J."/>
            <person name="Ellis B."/>
            <person name="Gendler K."/>
            <person name="Goodstein D."/>
            <person name="Gribskov M."/>
            <person name="Grimwood J."/>
            <person name="Groover A."/>
            <person name="Gunter L."/>
            <person name="Hamberger B."/>
            <person name="Heinze B."/>
            <person name="Helariutta Y."/>
            <person name="Henrissat B."/>
            <person name="Holligan D."/>
            <person name="Holt R."/>
            <person name="Huang W."/>
            <person name="Islam-Faridi N."/>
            <person name="Jones S."/>
            <person name="Jones-Rhoades M."/>
            <person name="Jorgensen R."/>
            <person name="Joshi C."/>
            <person name="Kangasjarvi J."/>
            <person name="Karlsson J."/>
            <person name="Kelleher C."/>
            <person name="Kirkpatrick R."/>
            <person name="Kirst M."/>
            <person name="Kohler A."/>
            <person name="Kalluri U."/>
            <person name="Larimer F."/>
            <person name="Leebens-Mack J."/>
            <person name="Leple J.C."/>
            <person name="Locascio P."/>
            <person name="Lou Y."/>
            <person name="Lucas S."/>
            <person name="Martin F."/>
            <person name="Montanini B."/>
            <person name="Napoli C."/>
            <person name="Nelson D.R."/>
            <person name="Nelson C."/>
            <person name="Nieminen K."/>
            <person name="Nilsson O."/>
            <person name="Pereda V."/>
            <person name="Peter G."/>
            <person name="Philippe R."/>
            <person name="Pilate G."/>
            <person name="Poliakov A."/>
            <person name="Razumovskaya J."/>
            <person name="Richardson P."/>
            <person name="Rinaldi C."/>
            <person name="Ritland K."/>
            <person name="Rouze P."/>
            <person name="Ryaboy D."/>
            <person name="Schmutz J."/>
            <person name="Schrader J."/>
            <person name="Segerman B."/>
            <person name="Shin H."/>
            <person name="Siddiqui A."/>
            <person name="Sterky F."/>
            <person name="Terry A."/>
            <person name="Tsai C.J."/>
            <person name="Uberbacher E."/>
            <person name="Unneberg P."/>
            <person name="Vahala J."/>
            <person name="Wall K."/>
            <person name="Wessler S."/>
            <person name="Yang G."/>
            <person name="Yin T."/>
            <person name="Douglas C."/>
            <person name="Marra M."/>
            <person name="Sandberg G."/>
            <person name="Van de Peer Y."/>
            <person name="Rokhsar D."/>
        </authorList>
    </citation>
    <scope>NUCLEOTIDE SEQUENCE [LARGE SCALE GENOMIC DNA]</scope>
    <source>
        <strain evidence="2">cv. Nisqually</strain>
    </source>
</reference>
<dbReference type="EMBL" id="CM009304">
    <property type="protein sequence ID" value="PNT02166.1"/>
    <property type="molecule type" value="Genomic_DNA"/>
</dbReference>
<keyword evidence="2" id="KW-1185">Reference proteome</keyword>
<dbReference type="AlphaFoldDB" id="A0A2K1XN31"/>
<dbReference type="Proteomes" id="UP000006729">
    <property type="component" value="Chromosome 15"/>
</dbReference>
<evidence type="ECO:0000313" key="1">
    <source>
        <dbReference type="EMBL" id="PNT02166.1"/>
    </source>
</evidence>
<proteinExistence type="predicted"/>
<name>A0A2K1XN31_POPTR</name>